<proteinExistence type="predicted"/>
<evidence type="ECO:0000313" key="3">
    <source>
        <dbReference type="Proteomes" id="UP001183388"/>
    </source>
</evidence>
<dbReference type="Proteomes" id="UP001183388">
    <property type="component" value="Unassembled WGS sequence"/>
</dbReference>
<evidence type="ECO:0000256" key="1">
    <source>
        <dbReference type="SAM" id="MobiDB-lite"/>
    </source>
</evidence>
<dbReference type="RefSeq" id="WP_311629077.1">
    <property type="nucleotide sequence ID" value="NZ_JAVREN010000004.1"/>
</dbReference>
<comment type="caution">
    <text evidence="2">The sequence shown here is derived from an EMBL/GenBank/DDBJ whole genome shotgun (WGS) entry which is preliminary data.</text>
</comment>
<keyword evidence="3" id="KW-1185">Reference proteome</keyword>
<evidence type="ECO:0000313" key="2">
    <source>
        <dbReference type="EMBL" id="MDT0306157.1"/>
    </source>
</evidence>
<accession>A0ABU2L464</accession>
<protein>
    <submittedName>
        <fullName evidence="2">Uncharacterized protein</fullName>
    </submittedName>
</protein>
<reference evidence="3" key="1">
    <citation type="submission" date="2023-07" db="EMBL/GenBank/DDBJ databases">
        <title>30 novel species of actinomycetes from the DSMZ collection.</title>
        <authorList>
            <person name="Nouioui I."/>
        </authorList>
    </citation>
    <scope>NUCLEOTIDE SEQUENCE [LARGE SCALE GENOMIC DNA]</scope>
    <source>
        <strain evidence="3">DSM 44917</strain>
    </source>
</reference>
<feature type="region of interest" description="Disordered" evidence="1">
    <location>
        <begin position="1"/>
        <end position="54"/>
    </location>
</feature>
<sequence>MTRGTDYPTQGPGAPLYGPESAEPPASGTEERPGGLNGPQTGAQSLAAPAVTAEPAAETRILTLRVTGAPDLPNAYGPTIAPHTLKITYEWQPPAHRQSWFTPGRTIVQVTGARRLASGRVGRQEITRDLYQRLNEWPAWVSALVAAHMPQGWDQ</sequence>
<organism evidence="2 3">
    <name type="scientific">Streptomyces boetiae</name>
    <dbReference type="NCBI Taxonomy" id="3075541"/>
    <lineage>
        <taxon>Bacteria</taxon>
        <taxon>Bacillati</taxon>
        <taxon>Actinomycetota</taxon>
        <taxon>Actinomycetes</taxon>
        <taxon>Kitasatosporales</taxon>
        <taxon>Streptomycetaceae</taxon>
        <taxon>Streptomyces</taxon>
    </lineage>
</organism>
<dbReference type="EMBL" id="JAVREN010000004">
    <property type="protein sequence ID" value="MDT0306157.1"/>
    <property type="molecule type" value="Genomic_DNA"/>
</dbReference>
<gene>
    <name evidence="2" type="ORF">RM780_04165</name>
</gene>
<name>A0ABU2L464_9ACTN</name>